<dbReference type="InterPro" id="IPR013830">
    <property type="entry name" value="SGNH_hydro"/>
</dbReference>
<dbReference type="InterPro" id="IPR013320">
    <property type="entry name" value="ConA-like_dom_sf"/>
</dbReference>
<dbReference type="InterPro" id="IPR051532">
    <property type="entry name" value="Ester_Hydrolysis_Enzymes"/>
</dbReference>
<dbReference type="SUPFAM" id="SSF49899">
    <property type="entry name" value="Concanavalin A-like lectins/glucanases"/>
    <property type="match status" value="1"/>
</dbReference>
<evidence type="ECO:0000259" key="2">
    <source>
        <dbReference type="Pfam" id="PF13472"/>
    </source>
</evidence>
<dbReference type="Pfam" id="PF13472">
    <property type="entry name" value="Lipase_GDSL_2"/>
    <property type="match status" value="1"/>
</dbReference>
<organism evidence="3 4">
    <name type="scientific">Neorhodopirellula lusitana</name>
    <dbReference type="NCBI Taxonomy" id="445327"/>
    <lineage>
        <taxon>Bacteria</taxon>
        <taxon>Pseudomonadati</taxon>
        <taxon>Planctomycetota</taxon>
        <taxon>Planctomycetia</taxon>
        <taxon>Pirellulales</taxon>
        <taxon>Pirellulaceae</taxon>
        <taxon>Neorhodopirellula</taxon>
    </lineage>
</organism>
<keyword evidence="1" id="KW-0175">Coiled coil</keyword>
<dbReference type="SUPFAM" id="SSF52266">
    <property type="entry name" value="SGNH hydrolase"/>
    <property type="match status" value="1"/>
</dbReference>
<dbReference type="PANTHER" id="PTHR30383:SF5">
    <property type="entry name" value="SGNH HYDROLASE-TYPE ESTERASE DOMAIN-CONTAINING PROTEIN"/>
    <property type="match status" value="1"/>
</dbReference>
<evidence type="ECO:0000313" key="4">
    <source>
        <dbReference type="Proteomes" id="UP001158067"/>
    </source>
</evidence>
<dbReference type="InterPro" id="IPR036514">
    <property type="entry name" value="SGNH_hydro_sf"/>
</dbReference>
<name>A0ABY1QHL0_9BACT</name>
<dbReference type="Gene3D" id="3.40.50.1110">
    <property type="entry name" value="SGNH hydrolase"/>
    <property type="match status" value="1"/>
</dbReference>
<dbReference type="CDD" id="cd01834">
    <property type="entry name" value="SGNH_hydrolase_like_2"/>
    <property type="match status" value="1"/>
</dbReference>
<proteinExistence type="predicted"/>
<feature type="domain" description="SGNH hydrolase-type esterase" evidence="2">
    <location>
        <begin position="63"/>
        <end position="255"/>
    </location>
</feature>
<comment type="caution">
    <text evidence="3">The sequence shown here is derived from an EMBL/GenBank/DDBJ whole genome shotgun (WGS) entry which is preliminary data.</text>
</comment>
<dbReference type="Proteomes" id="UP001158067">
    <property type="component" value="Unassembled WGS sequence"/>
</dbReference>
<dbReference type="EMBL" id="FXUG01000011">
    <property type="protein sequence ID" value="SMP68931.1"/>
    <property type="molecule type" value="Genomic_DNA"/>
</dbReference>
<sequence>MMRRAMIRTIILQTIIAALFLGSTLLGLVSHKGHVLADQLGQQATPNLRTTGEPFVDGETVCFLGDSITAGGYVQTIVADYYATRFPNRNITFVNAGRSGDTASGSLKRLQEDVIDKHPTTVIINFGMNDVNRGAYVDNPSESKLATQQQALDRYQAKMEELVARIRQEANEPKLYFMTPSPFDDKVVLDRDNNQPGCNDGLGRCGDILRELAKKNNAVLVDLHGPMTKLNQQQQKLDPTWTIVGSDRIHPGDPGRLMMAWLFLKSQGVPSLISKTVIDAASGKARETVNVDVSSITTTNRGVTFTTQENALPMPINSGPAAVLKLLPIEDELLQQTLTVTGLINGVYDLRIDGTSVGQYPATELKSGINLALNKTTPQSKQARIVVNLNAERRSAEAQACSLLNTRRWMQNYYKVDVEDPAAVQKHYDHFEDKTQYSAGMAKRYMRDWPLYGDFRKQVLELEQAVIKACQLKPHTYELVRISPVASTKGTATGNQSVVENMPGLVGFWTFGEAPGQPRFSVGTEASLPLTEVGGSIPRDSVGPYSGFSAKLNGKHYFKIPYAETGKLNISGPEAQVSMFSVVRVVNLHHSRTIAGMWSEGKGIHDDSGTRQYGLLMNMPAYGGPRQLVPHISSEGGVTQRADGSRFPWCADYAASVSEVPEETWCTLGFTYDSDYIRAYVNGVMKPRALDPVKDRRNDRYFTEEGPDGGDRGMNPYYHGRGIFRYDPSKHADTKPDGGADFTVGARYAVGSYTRESTIGHFGGLAVFDRALSDTEMKQLHDSANVDALNQDEGL</sequence>
<evidence type="ECO:0000256" key="1">
    <source>
        <dbReference type="SAM" id="Coils"/>
    </source>
</evidence>
<protein>
    <submittedName>
        <fullName evidence="3">Lysophospholipase L1</fullName>
    </submittedName>
</protein>
<dbReference type="PANTHER" id="PTHR30383">
    <property type="entry name" value="THIOESTERASE 1/PROTEASE 1/LYSOPHOSPHOLIPASE L1"/>
    <property type="match status" value="1"/>
</dbReference>
<feature type="coiled-coil region" evidence="1">
    <location>
        <begin position="145"/>
        <end position="172"/>
    </location>
</feature>
<dbReference type="Gene3D" id="2.60.120.200">
    <property type="match status" value="1"/>
</dbReference>
<reference evidence="3 4" key="1">
    <citation type="submission" date="2017-05" db="EMBL/GenBank/DDBJ databases">
        <authorList>
            <person name="Varghese N."/>
            <person name="Submissions S."/>
        </authorList>
    </citation>
    <scope>NUCLEOTIDE SEQUENCE [LARGE SCALE GENOMIC DNA]</scope>
    <source>
        <strain evidence="3 4">DSM 25457</strain>
    </source>
</reference>
<keyword evidence="4" id="KW-1185">Reference proteome</keyword>
<evidence type="ECO:0000313" key="3">
    <source>
        <dbReference type="EMBL" id="SMP68931.1"/>
    </source>
</evidence>
<accession>A0ABY1QHL0</accession>
<gene>
    <name evidence="3" type="ORF">SAMN06265222_111134</name>
</gene>